<dbReference type="GO" id="GO:0020037">
    <property type="term" value="F:heme binding"/>
    <property type="evidence" value="ECO:0007669"/>
    <property type="project" value="InterPro"/>
</dbReference>
<dbReference type="EMBL" id="OA565978">
    <property type="protein sequence ID" value="CAD7198057.1"/>
    <property type="molecule type" value="Genomic_DNA"/>
</dbReference>
<evidence type="ECO:0000256" key="8">
    <source>
        <dbReference type="ARBA" id="ARBA00022848"/>
    </source>
</evidence>
<organism evidence="14">
    <name type="scientific">Timema douglasi</name>
    <name type="common">Walking stick</name>
    <dbReference type="NCBI Taxonomy" id="61478"/>
    <lineage>
        <taxon>Eukaryota</taxon>
        <taxon>Metazoa</taxon>
        <taxon>Ecdysozoa</taxon>
        <taxon>Arthropoda</taxon>
        <taxon>Hexapoda</taxon>
        <taxon>Insecta</taxon>
        <taxon>Pterygota</taxon>
        <taxon>Neoptera</taxon>
        <taxon>Polyneoptera</taxon>
        <taxon>Phasmatodea</taxon>
        <taxon>Timematodea</taxon>
        <taxon>Timematoidea</taxon>
        <taxon>Timematidae</taxon>
        <taxon>Timema</taxon>
    </lineage>
</organism>
<dbReference type="Pfam" id="PF00067">
    <property type="entry name" value="p450"/>
    <property type="match status" value="1"/>
</dbReference>
<dbReference type="PANTHER" id="PTHR24292">
    <property type="entry name" value="CYTOCHROME P450"/>
    <property type="match status" value="1"/>
</dbReference>
<evidence type="ECO:0000256" key="11">
    <source>
        <dbReference type="ARBA" id="ARBA00023033"/>
    </source>
</evidence>
<evidence type="ECO:0000313" key="14">
    <source>
        <dbReference type="EMBL" id="CAD7198057.1"/>
    </source>
</evidence>
<dbReference type="AlphaFoldDB" id="A0A7R8Z915"/>
<gene>
    <name evidence="14" type="ORF">TDIB3V08_LOCUS4346</name>
</gene>
<evidence type="ECO:0000256" key="3">
    <source>
        <dbReference type="ARBA" id="ARBA00004406"/>
    </source>
</evidence>
<evidence type="ECO:0000256" key="2">
    <source>
        <dbReference type="ARBA" id="ARBA00004174"/>
    </source>
</evidence>
<evidence type="ECO:0000256" key="5">
    <source>
        <dbReference type="ARBA" id="ARBA00022617"/>
    </source>
</evidence>
<dbReference type="GO" id="GO:0005789">
    <property type="term" value="C:endoplasmic reticulum membrane"/>
    <property type="evidence" value="ECO:0007669"/>
    <property type="project" value="UniProtKB-SubCell"/>
</dbReference>
<keyword evidence="5" id="KW-0349">Heme</keyword>
<keyword evidence="12 13" id="KW-0472">Membrane</keyword>
<evidence type="ECO:0000256" key="6">
    <source>
        <dbReference type="ARBA" id="ARBA00022723"/>
    </source>
</evidence>
<comment type="similarity">
    <text evidence="4">Belongs to the cytochrome P450 family.</text>
</comment>
<name>A0A7R8Z915_TIMDO</name>
<keyword evidence="9" id="KW-0560">Oxidoreductase</keyword>
<dbReference type="GO" id="GO:0005506">
    <property type="term" value="F:iron ion binding"/>
    <property type="evidence" value="ECO:0007669"/>
    <property type="project" value="InterPro"/>
</dbReference>
<accession>A0A7R8Z915</accession>
<reference evidence="14" key="1">
    <citation type="submission" date="2020-11" db="EMBL/GenBank/DDBJ databases">
        <authorList>
            <person name="Tran Van P."/>
        </authorList>
    </citation>
    <scope>NUCLEOTIDE SEQUENCE</scope>
</reference>
<dbReference type="GO" id="GO:0004497">
    <property type="term" value="F:monooxygenase activity"/>
    <property type="evidence" value="ECO:0007669"/>
    <property type="project" value="UniProtKB-KW"/>
</dbReference>
<evidence type="ECO:0008006" key="15">
    <source>
        <dbReference type="Google" id="ProtNLM"/>
    </source>
</evidence>
<evidence type="ECO:0000256" key="1">
    <source>
        <dbReference type="ARBA" id="ARBA00001971"/>
    </source>
</evidence>
<proteinExistence type="inferred from homology"/>
<comment type="cofactor">
    <cofactor evidence="1">
        <name>heme</name>
        <dbReference type="ChEBI" id="CHEBI:30413"/>
    </cofactor>
</comment>
<dbReference type="InterPro" id="IPR050476">
    <property type="entry name" value="Insect_CytP450_Detox"/>
</dbReference>
<evidence type="ECO:0000256" key="12">
    <source>
        <dbReference type="ARBA" id="ARBA00023136"/>
    </source>
</evidence>
<dbReference type="InterPro" id="IPR036396">
    <property type="entry name" value="Cyt_P450_sf"/>
</dbReference>
<dbReference type="InterPro" id="IPR001128">
    <property type="entry name" value="Cyt_P450"/>
</dbReference>
<keyword evidence="13" id="KW-0812">Transmembrane</keyword>
<sequence>MAIISDSMIVDLLLLSIASTIALYLYFTRNFNYWKKRGVHFSKPLPFFGNLKDMFLQRNSFGGLLMKEYEKHAGQPYFGLFSVDKPAFVIRDLDLIKNILVKDFDVFMNRSNPMDEKIDPLNAKGIIGQKGKKWRYIRMKLTPTFSSNKIKNMFCLVDAKAARVG</sequence>
<dbReference type="PANTHER" id="PTHR24292:SF54">
    <property type="entry name" value="CYP9F3-RELATED"/>
    <property type="match status" value="1"/>
</dbReference>
<evidence type="ECO:0000256" key="4">
    <source>
        <dbReference type="ARBA" id="ARBA00010617"/>
    </source>
</evidence>
<dbReference type="Gene3D" id="1.10.630.10">
    <property type="entry name" value="Cytochrome P450"/>
    <property type="match status" value="1"/>
</dbReference>
<keyword evidence="13" id="KW-1133">Transmembrane helix</keyword>
<comment type="subcellular location">
    <subcellularLocation>
        <location evidence="3">Endoplasmic reticulum membrane</location>
        <topology evidence="3">Peripheral membrane protein</topology>
    </subcellularLocation>
    <subcellularLocation>
        <location evidence="2">Microsome membrane</location>
        <topology evidence="2">Peripheral membrane protein</topology>
    </subcellularLocation>
</comment>
<keyword evidence="6" id="KW-0479">Metal-binding</keyword>
<evidence type="ECO:0000256" key="7">
    <source>
        <dbReference type="ARBA" id="ARBA00022824"/>
    </source>
</evidence>
<dbReference type="SUPFAM" id="SSF48264">
    <property type="entry name" value="Cytochrome P450"/>
    <property type="match status" value="1"/>
</dbReference>
<keyword evidence="8" id="KW-0492">Microsome</keyword>
<dbReference type="GO" id="GO:0016705">
    <property type="term" value="F:oxidoreductase activity, acting on paired donors, with incorporation or reduction of molecular oxygen"/>
    <property type="evidence" value="ECO:0007669"/>
    <property type="project" value="InterPro"/>
</dbReference>
<protein>
    <recommendedName>
        <fullName evidence="15">Cytochrome P450</fullName>
    </recommendedName>
</protein>
<feature type="transmembrane region" description="Helical" evidence="13">
    <location>
        <begin position="6"/>
        <end position="27"/>
    </location>
</feature>
<evidence type="ECO:0000256" key="10">
    <source>
        <dbReference type="ARBA" id="ARBA00023004"/>
    </source>
</evidence>
<keyword evidence="10" id="KW-0408">Iron</keyword>
<evidence type="ECO:0000256" key="13">
    <source>
        <dbReference type="SAM" id="Phobius"/>
    </source>
</evidence>
<keyword evidence="7" id="KW-0256">Endoplasmic reticulum</keyword>
<keyword evidence="11" id="KW-0503">Monooxygenase</keyword>
<evidence type="ECO:0000256" key="9">
    <source>
        <dbReference type="ARBA" id="ARBA00023002"/>
    </source>
</evidence>